<organism evidence="2 3">
    <name type="scientific">Macrolepiota fuliginosa MF-IS2</name>
    <dbReference type="NCBI Taxonomy" id="1400762"/>
    <lineage>
        <taxon>Eukaryota</taxon>
        <taxon>Fungi</taxon>
        <taxon>Dikarya</taxon>
        <taxon>Basidiomycota</taxon>
        <taxon>Agaricomycotina</taxon>
        <taxon>Agaricomycetes</taxon>
        <taxon>Agaricomycetidae</taxon>
        <taxon>Agaricales</taxon>
        <taxon>Agaricineae</taxon>
        <taxon>Agaricaceae</taxon>
        <taxon>Macrolepiota</taxon>
    </lineage>
</organism>
<sequence>MLDLHFDHLNNENYYNWKIYIEAVLVRKGLWPIIILHVTPPQLAHCSHTNPMIILNTLADVHAPHGCSTIISLHHQLHKLCLEHSETMAAYIAHGCHLIGLLSKAGQIIPSDDLLLAITAGLPHSYDAFLISLDALSNSEYALDTIILHLINEYTCQTPTTSGPHTQAQLMTTAPSDDAMAITTPHCPILEITCYHCNQKGHY</sequence>
<evidence type="ECO:0000313" key="3">
    <source>
        <dbReference type="Proteomes" id="UP000807342"/>
    </source>
</evidence>
<dbReference type="AlphaFoldDB" id="A0A9P6BXH1"/>
<protein>
    <recommendedName>
        <fullName evidence="1">DUF4219 domain-containing protein</fullName>
    </recommendedName>
</protein>
<name>A0A9P6BXH1_9AGAR</name>
<accession>A0A9P6BXH1</accession>
<feature type="domain" description="DUF4219" evidence="1">
    <location>
        <begin position="9"/>
        <end position="34"/>
    </location>
</feature>
<dbReference type="Proteomes" id="UP000807342">
    <property type="component" value="Unassembled WGS sequence"/>
</dbReference>
<dbReference type="OrthoDB" id="3265539at2759"/>
<evidence type="ECO:0000259" key="1">
    <source>
        <dbReference type="Pfam" id="PF13961"/>
    </source>
</evidence>
<proteinExistence type="predicted"/>
<gene>
    <name evidence="2" type="ORF">P691DRAFT_683870</name>
</gene>
<evidence type="ECO:0000313" key="2">
    <source>
        <dbReference type="EMBL" id="KAF9441460.1"/>
    </source>
</evidence>
<dbReference type="InterPro" id="IPR025314">
    <property type="entry name" value="DUF4219"/>
</dbReference>
<dbReference type="EMBL" id="MU151903">
    <property type="protein sequence ID" value="KAF9441460.1"/>
    <property type="molecule type" value="Genomic_DNA"/>
</dbReference>
<dbReference type="Pfam" id="PF14223">
    <property type="entry name" value="Retrotran_gag_2"/>
    <property type="match status" value="1"/>
</dbReference>
<keyword evidence="3" id="KW-1185">Reference proteome</keyword>
<comment type="caution">
    <text evidence="2">The sequence shown here is derived from an EMBL/GenBank/DDBJ whole genome shotgun (WGS) entry which is preliminary data.</text>
</comment>
<reference evidence="2" key="1">
    <citation type="submission" date="2020-11" db="EMBL/GenBank/DDBJ databases">
        <authorList>
            <consortium name="DOE Joint Genome Institute"/>
            <person name="Ahrendt S."/>
            <person name="Riley R."/>
            <person name="Andreopoulos W."/>
            <person name="Labutti K."/>
            <person name="Pangilinan J."/>
            <person name="Ruiz-Duenas F.J."/>
            <person name="Barrasa J.M."/>
            <person name="Sanchez-Garcia M."/>
            <person name="Camarero S."/>
            <person name="Miyauchi S."/>
            <person name="Serrano A."/>
            <person name="Linde D."/>
            <person name="Babiker R."/>
            <person name="Drula E."/>
            <person name="Ayuso-Fernandez I."/>
            <person name="Pacheco R."/>
            <person name="Padilla G."/>
            <person name="Ferreira P."/>
            <person name="Barriuso J."/>
            <person name="Kellner H."/>
            <person name="Castanera R."/>
            <person name="Alfaro M."/>
            <person name="Ramirez L."/>
            <person name="Pisabarro A.G."/>
            <person name="Kuo A."/>
            <person name="Tritt A."/>
            <person name="Lipzen A."/>
            <person name="He G."/>
            <person name="Yan M."/>
            <person name="Ng V."/>
            <person name="Cullen D."/>
            <person name="Martin F."/>
            <person name="Rosso M.-N."/>
            <person name="Henrissat B."/>
            <person name="Hibbett D."/>
            <person name="Martinez A.T."/>
            <person name="Grigoriev I.V."/>
        </authorList>
    </citation>
    <scope>NUCLEOTIDE SEQUENCE</scope>
    <source>
        <strain evidence="2">MF-IS2</strain>
    </source>
</reference>
<dbReference type="Pfam" id="PF13961">
    <property type="entry name" value="DUF4219"/>
    <property type="match status" value="1"/>
</dbReference>